<organism evidence="3">
    <name type="scientific">Dermatophagoides farinae</name>
    <name type="common">American house dust mite</name>
    <dbReference type="NCBI Taxonomy" id="6954"/>
    <lineage>
        <taxon>Eukaryota</taxon>
        <taxon>Metazoa</taxon>
        <taxon>Ecdysozoa</taxon>
        <taxon>Arthropoda</taxon>
        <taxon>Chelicerata</taxon>
        <taxon>Arachnida</taxon>
        <taxon>Acari</taxon>
        <taxon>Acariformes</taxon>
        <taxon>Sarcoptiformes</taxon>
        <taxon>Astigmata</taxon>
        <taxon>Psoroptidia</taxon>
        <taxon>Analgoidea</taxon>
        <taxon>Pyroglyphidae</taxon>
        <taxon>Dermatophagoidinae</taxon>
        <taxon>Dermatophagoides</taxon>
    </lineage>
</organism>
<evidence type="ECO:0000256" key="1">
    <source>
        <dbReference type="SAM" id="MobiDB-lite"/>
    </source>
</evidence>
<comment type="caution">
    <text evidence="3">The sequence shown here is derived from an EMBL/GenBank/DDBJ whole genome shotgun (WGS) entry which is preliminary data.</text>
</comment>
<feature type="compositionally biased region" description="Polar residues" evidence="1">
    <location>
        <begin position="158"/>
        <end position="170"/>
    </location>
</feature>
<accession>A0A9D4NWV8</accession>
<protein>
    <submittedName>
        <fullName evidence="3">Dfp2-like protein 13</fullName>
    </submittedName>
</protein>
<feature type="region of interest" description="Disordered" evidence="1">
    <location>
        <begin position="158"/>
        <end position="178"/>
    </location>
</feature>
<evidence type="ECO:0000256" key="2">
    <source>
        <dbReference type="SAM" id="SignalP"/>
    </source>
</evidence>
<reference evidence="3" key="2">
    <citation type="journal article" date="2021" name="World Allergy Organ. J.">
        <title>Chromosome-level assembly of Dermatophagoides farinae genome and transcriptome reveals two novel allergens Der f 37 and Der f 39.</title>
        <authorList>
            <person name="Chen J."/>
            <person name="Cai Z."/>
            <person name="Fan D."/>
            <person name="Hu J."/>
            <person name="Hou Y."/>
            <person name="He Y."/>
            <person name="Zhang Z."/>
            <person name="Zhao Z."/>
            <person name="Gao P."/>
            <person name="Hu W."/>
            <person name="Sun J."/>
            <person name="Li J."/>
            <person name="Ji K."/>
        </authorList>
    </citation>
    <scope>NUCLEOTIDE SEQUENCE</scope>
    <source>
        <strain evidence="3">JKM2019</strain>
    </source>
</reference>
<feature type="signal peptide" evidence="2">
    <location>
        <begin position="1"/>
        <end position="16"/>
    </location>
</feature>
<evidence type="ECO:0000313" key="3">
    <source>
        <dbReference type="EMBL" id="KAH7640244.1"/>
    </source>
</evidence>
<gene>
    <name evidence="3" type="ORF">HUG17_7711</name>
</gene>
<keyword evidence="2" id="KW-0732">Signal</keyword>
<feature type="compositionally biased region" description="Polar residues" evidence="1">
    <location>
        <begin position="91"/>
        <end position="104"/>
    </location>
</feature>
<dbReference type="EMBL" id="SDOV01000005">
    <property type="protein sequence ID" value="KAH7640244.1"/>
    <property type="molecule type" value="Genomic_DNA"/>
</dbReference>
<feature type="chain" id="PRO_5038888701" evidence="2">
    <location>
        <begin position="17"/>
        <end position="178"/>
    </location>
</feature>
<dbReference type="Proteomes" id="UP000828236">
    <property type="component" value="Unassembled WGS sequence"/>
</dbReference>
<feature type="region of interest" description="Disordered" evidence="1">
    <location>
        <begin position="91"/>
        <end position="112"/>
    </location>
</feature>
<name>A0A9D4NWV8_DERFA</name>
<reference evidence="3" key="1">
    <citation type="submission" date="2020-06" db="EMBL/GenBank/DDBJ databases">
        <authorList>
            <person name="Ji K."/>
            <person name="Li J."/>
        </authorList>
    </citation>
    <scope>NUCLEOTIDE SEQUENCE</scope>
    <source>
        <strain evidence="3">JKM2019</strain>
        <tissue evidence="3">Whole body</tissue>
    </source>
</reference>
<dbReference type="AlphaFoldDB" id="A0A9D4NWV8"/>
<sequence>MLKLFIISAFVAVVYGSYGVAKTSSSLGYNRAAGLGARPQTVAAAIQTRHELNFVHVPTTQNLKPTTIEIGASKLPITILFRSSSSSLNVQQAHDGATGSTQETSSEDEPHRLVHTVKKPIIQELYEIITPIRKISQQVKPVQEEILTVVARNQGGQASSFSGLASTSGIASRGRSGY</sequence>
<proteinExistence type="predicted"/>